<accession>A0A495V5Z4</accession>
<dbReference type="Proteomes" id="UP000274556">
    <property type="component" value="Unassembled WGS sequence"/>
</dbReference>
<name>A0A495V5Z4_9GAMM</name>
<keyword evidence="2" id="KW-1185">Reference proteome</keyword>
<dbReference type="AlphaFoldDB" id="A0A495V5Z4"/>
<comment type="caution">
    <text evidence="1">The sequence shown here is derived from an EMBL/GenBank/DDBJ whole genome shotgun (WGS) entry which is preliminary data.</text>
</comment>
<organism evidence="1 2">
    <name type="scientific">Thiocapsa rosea</name>
    <dbReference type="NCBI Taxonomy" id="69360"/>
    <lineage>
        <taxon>Bacteria</taxon>
        <taxon>Pseudomonadati</taxon>
        <taxon>Pseudomonadota</taxon>
        <taxon>Gammaproteobacteria</taxon>
        <taxon>Chromatiales</taxon>
        <taxon>Chromatiaceae</taxon>
        <taxon>Thiocapsa</taxon>
    </lineage>
</organism>
<reference evidence="1 2" key="1">
    <citation type="submission" date="2018-10" db="EMBL/GenBank/DDBJ databases">
        <title>Genomic Encyclopedia of Archaeal and Bacterial Type Strains, Phase II (KMG-II): from individual species to whole genera.</title>
        <authorList>
            <person name="Goeker M."/>
        </authorList>
    </citation>
    <scope>NUCLEOTIDE SEQUENCE [LARGE SCALE GENOMIC DNA]</scope>
    <source>
        <strain evidence="1 2">DSM 235</strain>
    </source>
</reference>
<dbReference type="OrthoDB" id="8538784at2"/>
<gene>
    <name evidence="1" type="ORF">BDD21_2148</name>
</gene>
<evidence type="ECO:0008006" key="3">
    <source>
        <dbReference type="Google" id="ProtNLM"/>
    </source>
</evidence>
<evidence type="ECO:0000313" key="1">
    <source>
        <dbReference type="EMBL" id="RKT44749.1"/>
    </source>
</evidence>
<evidence type="ECO:0000313" key="2">
    <source>
        <dbReference type="Proteomes" id="UP000274556"/>
    </source>
</evidence>
<proteinExistence type="predicted"/>
<dbReference type="EMBL" id="RBXL01000001">
    <property type="protein sequence ID" value="RKT44749.1"/>
    <property type="molecule type" value="Genomic_DNA"/>
</dbReference>
<dbReference type="RefSeq" id="WP_120797144.1">
    <property type="nucleotide sequence ID" value="NZ_RBXL01000001.1"/>
</dbReference>
<dbReference type="InterPro" id="IPR021327">
    <property type="entry name" value="DUF2934"/>
</dbReference>
<dbReference type="Pfam" id="PF11154">
    <property type="entry name" value="DUF2934"/>
    <property type="match status" value="1"/>
</dbReference>
<protein>
    <recommendedName>
        <fullName evidence="3">DUF2934 family protein</fullName>
    </recommendedName>
</protein>
<sequence>MHPTNFQAPGAPTTDERRKMVEIAAYFLAEHRGFAPGEADSDWHRAEKAIDAMIADGLAGGLTHGLTRGLSSDSVHRAEVSEGIRNALKLGGGLSG</sequence>